<organism evidence="13 14">
    <name type="scientific">Amycolatopsis umgeniensis</name>
    <dbReference type="NCBI Taxonomy" id="336628"/>
    <lineage>
        <taxon>Bacteria</taxon>
        <taxon>Bacillati</taxon>
        <taxon>Actinomycetota</taxon>
        <taxon>Actinomycetes</taxon>
        <taxon>Pseudonocardiales</taxon>
        <taxon>Pseudonocardiaceae</taxon>
        <taxon>Amycolatopsis</taxon>
    </lineage>
</organism>
<dbReference type="Pfam" id="PF14413">
    <property type="entry name" value="Thg1C"/>
    <property type="match status" value="1"/>
</dbReference>
<name>A0A841B505_9PSEU</name>
<feature type="domain" description="Thg1 C-terminal" evidence="12">
    <location>
        <begin position="133"/>
        <end position="214"/>
    </location>
</feature>
<comment type="similarity">
    <text evidence="2">Belongs to the tRNA(His) guanylyltransferase family.</text>
</comment>
<evidence type="ECO:0000256" key="10">
    <source>
        <dbReference type="ARBA" id="ARBA00023134"/>
    </source>
</evidence>
<keyword evidence="7" id="KW-0479">Metal-binding</keyword>
<dbReference type="Pfam" id="PF04446">
    <property type="entry name" value="Thg1"/>
    <property type="match status" value="1"/>
</dbReference>
<dbReference type="GO" id="GO:0000287">
    <property type="term" value="F:magnesium ion binding"/>
    <property type="evidence" value="ECO:0007669"/>
    <property type="project" value="InterPro"/>
</dbReference>
<evidence type="ECO:0000256" key="9">
    <source>
        <dbReference type="ARBA" id="ARBA00022842"/>
    </source>
</evidence>
<evidence type="ECO:0000256" key="3">
    <source>
        <dbReference type="ARBA" id="ARBA00012511"/>
    </source>
</evidence>
<dbReference type="PANTHER" id="PTHR12729">
    <property type="entry name" value="TRNA(HIS) GUANYLYLTRANSFERASE-RELATED"/>
    <property type="match status" value="1"/>
</dbReference>
<evidence type="ECO:0000256" key="1">
    <source>
        <dbReference type="ARBA" id="ARBA00001946"/>
    </source>
</evidence>
<dbReference type="GO" id="GO:0008193">
    <property type="term" value="F:tRNA guanylyltransferase activity"/>
    <property type="evidence" value="ECO:0007669"/>
    <property type="project" value="UniProtKB-EC"/>
</dbReference>
<keyword evidence="10" id="KW-0342">GTP-binding</keyword>
<keyword evidence="4 13" id="KW-0808">Transferase</keyword>
<comment type="caution">
    <text evidence="13">The sequence shown here is derived from an EMBL/GenBank/DDBJ whole genome shotgun (WGS) entry which is preliminary data.</text>
</comment>
<keyword evidence="9" id="KW-0460">Magnesium</keyword>
<evidence type="ECO:0000313" key="13">
    <source>
        <dbReference type="EMBL" id="MBB5853528.1"/>
    </source>
</evidence>
<evidence type="ECO:0000256" key="2">
    <source>
        <dbReference type="ARBA" id="ARBA00010113"/>
    </source>
</evidence>
<accession>A0A841B505</accession>
<dbReference type="InterPro" id="IPR038469">
    <property type="entry name" value="tRNAHis_GuaTrfase_Thg1_sf"/>
</dbReference>
<dbReference type="GO" id="GO:0005525">
    <property type="term" value="F:GTP binding"/>
    <property type="evidence" value="ECO:0007669"/>
    <property type="project" value="UniProtKB-KW"/>
</dbReference>
<protein>
    <recommendedName>
        <fullName evidence="3">tRNA(His) guanylyltransferase</fullName>
        <ecNumber evidence="3">2.7.7.79</ecNumber>
    </recommendedName>
</protein>
<dbReference type="Proteomes" id="UP000580861">
    <property type="component" value="Unassembled WGS sequence"/>
</dbReference>
<evidence type="ECO:0000259" key="11">
    <source>
        <dbReference type="Pfam" id="PF04446"/>
    </source>
</evidence>
<evidence type="ECO:0000256" key="5">
    <source>
        <dbReference type="ARBA" id="ARBA00022694"/>
    </source>
</evidence>
<dbReference type="EMBL" id="JACHMX010000001">
    <property type="protein sequence ID" value="MBB5853528.1"/>
    <property type="molecule type" value="Genomic_DNA"/>
</dbReference>
<evidence type="ECO:0000256" key="6">
    <source>
        <dbReference type="ARBA" id="ARBA00022695"/>
    </source>
</evidence>
<keyword evidence="8" id="KW-0547">Nucleotide-binding</keyword>
<dbReference type="EC" id="2.7.7.79" evidence="3"/>
<dbReference type="InterPro" id="IPR024956">
    <property type="entry name" value="tRNAHis_GuaTrfase_cat"/>
</dbReference>
<gene>
    <name evidence="13" type="ORF">HDA45_003615</name>
</gene>
<evidence type="ECO:0000256" key="4">
    <source>
        <dbReference type="ARBA" id="ARBA00022679"/>
    </source>
</evidence>
<dbReference type="Gene3D" id="3.30.70.3000">
    <property type="match status" value="1"/>
</dbReference>
<evidence type="ECO:0000259" key="12">
    <source>
        <dbReference type="Pfam" id="PF14413"/>
    </source>
</evidence>
<evidence type="ECO:0000313" key="14">
    <source>
        <dbReference type="Proteomes" id="UP000580861"/>
    </source>
</evidence>
<keyword evidence="6 13" id="KW-0548">Nucleotidyltransferase</keyword>
<evidence type="ECO:0000256" key="8">
    <source>
        <dbReference type="ARBA" id="ARBA00022741"/>
    </source>
</evidence>
<comment type="cofactor">
    <cofactor evidence="1">
        <name>Mg(2+)</name>
        <dbReference type="ChEBI" id="CHEBI:18420"/>
    </cofactor>
</comment>
<dbReference type="GO" id="GO:0006400">
    <property type="term" value="P:tRNA modification"/>
    <property type="evidence" value="ECO:0007669"/>
    <property type="project" value="InterPro"/>
</dbReference>
<proteinExistence type="inferred from homology"/>
<dbReference type="InterPro" id="IPR007537">
    <property type="entry name" value="tRNAHis_GuaTrfase_Thg1"/>
</dbReference>
<sequence>MTVESGGFEARQREREWFHGLTVPPGSWTVLRVDGRGFSKFTEARFEKPFDPRFGECMVETANALLAEFASPYVYTESDEISVLLDPATDLFGRGVEKLVSISAGVASAAFTHAAGVPAHFDGRVWLGTTADDVVDYFSWRQADATRCALNGWCYWILRKAGKSASEAGAAIEGAGTAEKNELLFAHGVNFAEVPTWQRRGVGLYWETYERTGFDPVRGIEVSATRRRVRVERELPMKAEYRAFLGELLQPIGSGSRRTV</sequence>
<dbReference type="AlphaFoldDB" id="A0A841B505"/>
<dbReference type="PANTHER" id="PTHR12729:SF6">
    <property type="entry name" value="TRNA(HIS) GUANYLYLTRANSFERASE-RELATED"/>
    <property type="match status" value="1"/>
</dbReference>
<reference evidence="13 14" key="1">
    <citation type="submission" date="2020-08" db="EMBL/GenBank/DDBJ databases">
        <title>Sequencing the genomes of 1000 actinobacteria strains.</title>
        <authorList>
            <person name="Klenk H.-P."/>
        </authorList>
    </citation>
    <scope>NUCLEOTIDE SEQUENCE [LARGE SCALE GENOMIC DNA]</scope>
    <source>
        <strain evidence="13 14">DSM 45272</strain>
    </source>
</reference>
<dbReference type="InterPro" id="IPR025845">
    <property type="entry name" value="Thg1_C_dom"/>
</dbReference>
<keyword evidence="5" id="KW-0819">tRNA processing</keyword>
<dbReference type="RefSeq" id="WP_343072094.1">
    <property type="nucleotide sequence ID" value="NZ_JACHMX010000001.1"/>
</dbReference>
<keyword evidence="14" id="KW-1185">Reference proteome</keyword>
<feature type="domain" description="tRNAHis guanylyltransferase catalytic" evidence="11">
    <location>
        <begin position="19"/>
        <end position="125"/>
    </location>
</feature>
<evidence type="ECO:0000256" key="7">
    <source>
        <dbReference type="ARBA" id="ARBA00022723"/>
    </source>
</evidence>